<evidence type="ECO:0000313" key="2">
    <source>
        <dbReference type="EMBL" id="MDG0793999.1"/>
    </source>
</evidence>
<dbReference type="InterPro" id="IPR012337">
    <property type="entry name" value="RNaseH-like_sf"/>
</dbReference>
<dbReference type="Pfam" id="PF13358">
    <property type="entry name" value="DDE_3"/>
    <property type="match status" value="1"/>
</dbReference>
<dbReference type="RefSeq" id="WP_277567775.1">
    <property type="nucleotide sequence ID" value="NZ_JAPDHZ010000006.1"/>
</dbReference>
<keyword evidence="3" id="KW-1185">Reference proteome</keyword>
<dbReference type="InterPro" id="IPR047655">
    <property type="entry name" value="Transpos_IS630-like"/>
</dbReference>
<dbReference type="Gene3D" id="3.30.420.10">
    <property type="entry name" value="Ribonuclease H-like superfamily/Ribonuclease H"/>
    <property type="match status" value="1"/>
</dbReference>
<dbReference type="SUPFAM" id="SSF53098">
    <property type="entry name" value="Ribonuclease H-like"/>
    <property type="match status" value="1"/>
</dbReference>
<comment type="caution">
    <text evidence="2">The sequence shown here is derived from an EMBL/GenBank/DDBJ whole genome shotgun (WGS) entry which is preliminary data.</text>
</comment>
<sequence length="239" mass="28430">MLGLPFTHWSLAKLKEAAEKKKIVSSIIRVILDEAKITYQNTKTWKESTDSEFEIKKKRIEALYDCPPEDGRVICVDEFGPLSLQPYRGKGWFQQRRPKRLRATYTRPHGVKHLLAALHVKTNQLYGHSSKSKKHADILRFFNVLRRRYHRSERLYIILDNFSPHHHHKVKAWAKENNVELVFTPTYASWLNRIECHFGPLRKFVLEGSDFRQHKDLASAIQAYLRWRNKNKRIHIFYL</sequence>
<name>A0A9X4QP49_9BACL</name>
<proteinExistence type="predicted"/>
<evidence type="ECO:0000259" key="1">
    <source>
        <dbReference type="Pfam" id="PF13358"/>
    </source>
</evidence>
<dbReference type="NCBIfam" id="NF033545">
    <property type="entry name" value="transpos_IS630"/>
    <property type="match status" value="1"/>
</dbReference>
<organism evidence="2 3">
    <name type="scientific">Cohnella ginsengisoli</name>
    <dbReference type="NCBI Taxonomy" id="425004"/>
    <lineage>
        <taxon>Bacteria</taxon>
        <taxon>Bacillati</taxon>
        <taxon>Bacillota</taxon>
        <taxon>Bacilli</taxon>
        <taxon>Bacillales</taxon>
        <taxon>Paenibacillaceae</taxon>
        <taxon>Cohnella</taxon>
    </lineage>
</organism>
<dbReference type="AlphaFoldDB" id="A0A9X4QP49"/>
<dbReference type="EMBL" id="JAPDHZ010000006">
    <property type="protein sequence ID" value="MDG0793999.1"/>
    <property type="molecule type" value="Genomic_DNA"/>
</dbReference>
<gene>
    <name evidence="2" type="ORF">OMP38_26630</name>
</gene>
<evidence type="ECO:0000313" key="3">
    <source>
        <dbReference type="Proteomes" id="UP001153387"/>
    </source>
</evidence>
<feature type="domain" description="Tc1-like transposase DDE" evidence="1">
    <location>
        <begin position="72"/>
        <end position="217"/>
    </location>
</feature>
<dbReference type="InterPro" id="IPR038717">
    <property type="entry name" value="Tc1-like_DDE_dom"/>
</dbReference>
<dbReference type="InterPro" id="IPR036397">
    <property type="entry name" value="RNaseH_sf"/>
</dbReference>
<protein>
    <submittedName>
        <fullName evidence="2">IS630 family transposase</fullName>
    </submittedName>
</protein>
<accession>A0A9X4QP49</accession>
<reference evidence="2 3" key="1">
    <citation type="submission" date="2022-10" db="EMBL/GenBank/DDBJ databases">
        <title>Comparative genomic analysis of Cohnella hashimotonis sp. nov., isolated from the International Space Station.</title>
        <authorList>
            <person name="Simpson A."/>
            <person name="Venkateswaran K."/>
        </authorList>
    </citation>
    <scope>NUCLEOTIDE SEQUENCE [LARGE SCALE GENOMIC DNA]</scope>
    <source>
        <strain evidence="2 3">DSM 18997</strain>
    </source>
</reference>
<dbReference type="Proteomes" id="UP001153387">
    <property type="component" value="Unassembled WGS sequence"/>
</dbReference>
<dbReference type="GO" id="GO:0003676">
    <property type="term" value="F:nucleic acid binding"/>
    <property type="evidence" value="ECO:0007669"/>
    <property type="project" value="InterPro"/>
</dbReference>